<proteinExistence type="predicted"/>
<dbReference type="Pfam" id="PF20515">
    <property type="entry name" value="2OG-FeII_Oxy_6"/>
    <property type="match status" value="1"/>
</dbReference>
<evidence type="ECO:0000259" key="1">
    <source>
        <dbReference type="Pfam" id="PF20515"/>
    </source>
</evidence>
<evidence type="ECO:0000313" key="3">
    <source>
        <dbReference type="Proteomes" id="UP000765509"/>
    </source>
</evidence>
<comment type="caution">
    <text evidence="2">The sequence shown here is derived from an EMBL/GenBank/DDBJ whole genome shotgun (WGS) entry which is preliminary data.</text>
</comment>
<keyword evidence="3" id="KW-1185">Reference proteome</keyword>
<name>A0A9Q3JBS4_9BASI</name>
<dbReference type="InterPro" id="IPR046798">
    <property type="entry name" value="2OG-FeII_Oxy_6"/>
</dbReference>
<dbReference type="EMBL" id="AVOT02069239">
    <property type="protein sequence ID" value="MBW0560198.1"/>
    <property type="molecule type" value="Genomic_DNA"/>
</dbReference>
<gene>
    <name evidence="2" type="ORF">O181_099913</name>
</gene>
<reference evidence="2" key="1">
    <citation type="submission" date="2021-03" db="EMBL/GenBank/DDBJ databases">
        <title>Draft genome sequence of rust myrtle Austropuccinia psidii MF-1, a brazilian biotype.</title>
        <authorList>
            <person name="Quecine M.C."/>
            <person name="Pachon D.M.R."/>
            <person name="Bonatelli M.L."/>
            <person name="Correr F.H."/>
            <person name="Franceschini L.M."/>
            <person name="Leite T.F."/>
            <person name="Margarido G.R.A."/>
            <person name="Almeida C.A."/>
            <person name="Ferrarezi J.A."/>
            <person name="Labate C.A."/>
        </authorList>
    </citation>
    <scope>NUCLEOTIDE SEQUENCE</scope>
    <source>
        <strain evidence="2">MF-1</strain>
    </source>
</reference>
<evidence type="ECO:0000313" key="2">
    <source>
        <dbReference type="EMBL" id="MBW0560198.1"/>
    </source>
</evidence>
<accession>A0A9Q3JBS4</accession>
<feature type="domain" description="Tet-like 2OG-Fe(II) oxygenase" evidence="1">
    <location>
        <begin position="33"/>
        <end position="120"/>
    </location>
</feature>
<sequence length="249" mass="27828">MAGPRCQSQLGGSHSRSILRIFKCEADIPANKGAFKFVSALTFTMNGFKNSPHLDKDAALYALGWWFQADKQTGQIQRDASKRCTGGKLIFPNEHFWFDLSKCHGLIQVVWASSTFAHYTDSAKDNESTTLIGQAAEASHANIHACTSSQQFKQLPTPVQAPDASHKNPYVVQVVNNLNISLRQCRLSIAHTLILTLVQAPDNSNNSLRWCRIWTIHMRMLMLVQVPTILKIPYACAGFQQFTCKFLCL</sequence>
<dbReference type="OrthoDB" id="2505769at2759"/>
<dbReference type="AlphaFoldDB" id="A0A9Q3JBS4"/>
<organism evidence="2 3">
    <name type="scientific">Austropuccinia psidii MF-1</name>
    <dbReference type="NCBI Taxonomy" id="1389203"/>
    <lineage>
        <taxon>Eukaryota</taxon>
        <taxon>Fungi</taxon>
        <taxon>Dikarya</taxon>
        <taxon>Basidiomycota</taxon>
        <taxon>Pucciniomycotina</taxon>
        <taxon>Pucciniomycetes</taxon>
        <taxon>Pucciniales</taxon>
        <taxon>Sphaerophragmiaceae</taxon>
        <taxon>Austropuccinia</taxon>
    </lineage>
</organism>
<protein>
    <recommendedName>
        <fullName evidence="1">Tet-like 2OG-Fe(II) oxygenase domain-containing protein</fullName>
    </recommendedName>
</protein>
<dbReference type="Proteomes" id="UP000765509">
    <property type="component" value="Unassembled WGS sequence"/>
</dbReference>